<dbReference type="Proteomes" id="UP001205311">
    <property type="component" value="Unassembled WGS sequence"/>
</dbReference>
<comment type="caution">
    <text evidence="3">The sequence shown here is derived from an EMBL/GenBank/DDBJ whole genome shotgun (WGS) entry which is preliminary data.</text>
</comment>
<organism evidence="3 4">
    <name type="scientific">Streptoalloteichus tenebrarius (strain ATCC 17920 / DSM 40477 / JCM 4838 / CBS 697.72 / NBRC 16177 / NCIMB 11028 / NRRL B-12390 / A12253. 1 / ISP 5477)</name>
    <name type="common">Streptomyces tenebrarius</name>
    <dbReference type="NCBI Taxonomy" id="1933"/>
    <lineage>
        <taxon>Bacteria</taxon>
        <taxon>Bacillati</taxon>
        <taxon>Actinomycetota</taxon>
        <taxon>Actinomycetes</taxon>
        <taxon>Pseudonocardiales</taxon>
        <taxon>Pseudonocardiaceae</taxon>
        <taxon>Streptoalloteichus</taxon>
    </lineage>
</organism>
<name>A0ABT1I2N3_STRSD</name>
<reference evidence="3 4" key="1">
    <citation type="submission" date="2022-06" db="EMBL/GenBank/DDBJ databases">
        <title>Genomic Encyclopedia of Archaeal and Bacterial Type Strains, Phase II (KMG-II): from individual species to whole genera.</title>
        <authorList>
            <person name="Goeker M."/>
        </authorList>
    </citation>
    <scope>NUCLEOTIDE SEQUENCE [LARGE SCALE GENOMIC DNA]</scope>
    <source>
        <strain evidence="3 4">DSM 40477</strain>
    </source>
</reference>
<dbReference type="InterPro" id="IPR024520">
    <property type="entry name" value="DUF3558"/>
</dbReference>
<keyword evidence="4" id="KW-1185">Reference proteome</keyword>
<protein>
    <recommendedName>
        <fullName evidence="5">DUF3558 domain-containing protein</fullName>
    </recommendedName>
</protein>
<sequence length="184" mass="19251">MSHLHTRSVVPCLLTAAALLLTGCGGAVGGTPTTPGASSNPAGGHEDISEVNPCDLLPPEKATSFGLGQPNAKEPEKVLNGVGCQYRGDPFVVLVSKNEDIDLDRLRGNRDKYAEFEDNKVNGRPGARIVVRGGSGHGLCTQAFAYGRGSIDVELTYHHGKFAGKDPCADAMAVAQAVESQLPR</sequence>
<feature type="region of interest" description="Disordered" evidence="1">
    <location>
        <begin position="32"/>
        <end position="53"/>
    </location>
</feature>
<evidence type="ECO:0008006" key="5">
    <source>
        <dbReference type="Google" id="ProtNLM"/>
    </source>
</evidence>
<dbReference type="EMBL" id="JAMTCP010000055">
    <property type="protein sequence ID" value="MCP2262048.1"/>
    <property type="molecule type" value="Genomic_DNA"/>
</dbReference>
<gene>
    <name evidence="3" type="ORF">LX15_005780</name>
</gene>
<dbReference type="Pfam" id="PF12079">
    <property type="entry name" value="DUF3558"/>
    <property type="match status" value="1"/>
</dbReference>
<evidence type="ECO:0000313" key="3">
    <source>
        <dbReference type="EMBL" id="MCP2262048.1"/>
    </source>
</evidence>
<feature type="chain" id="PRO_5046824353" description="DUF3558 domain-containing protein" evidence="2">
    <location>
        <begin position="28"/>
        <end position="184"/>
    </location>
</feature>
<proteinExistence type="predicted"/>
<evidence type="ECO:0000256" key="1">
    <source>
        <dbReference type="SAM" id="MobiDB-lite"/>
    </source>
</evidence>
<dbReference type="PROSITE" id="PS51257">
    <property type="entry name" value="PROKAR_LIPOPROTEIN"/>
    <property type="match status" value="1"/>
</dbReference>
<dbReference type="RefSeq" id="WP_253673798.1">
    <property type="nucleotide sequence ID" value="NZ_JAMTCP010000055.1"/>
</dbReference>
<evidence type="ECO:0000256" key="2">
    <source>
        <dbReference type="SAM" id="SignalP"/>
    </source>
</evidence>
<feature type="signal peptide" evidence="2">
    <location>
        <begin position="1"/>
        <end position="27"/>
    </location>
</feature>
<evidence type="ECO:0000313" key="4">
    <source>
        <dbReference type="Proteomes" id="UP001205311"/>
    </source>
</evidence>
<keyword evidence="2" id="KW-0732">Signal</keyword>
<accession>A0ABT1I2N3</accession>